<accession>A0A1H0S3Y0</accession>
<dbReference type="NCBIfam" id="TIGR00696">
    <property type="entry name" value="wecG_tagA_cpsF"/>
    <property type="match status" value="1"/>
</dbReference>
<dbReference type="Proteomes" id="UP000186456">
    <property type="component" value="Unassembled WGS sequence"/>
</dbReference>
<sequence>MGSRCVSRVLGEVEDQSLNANPERQSGSHDRSDFDLVNVGGIPFAVADLQQTVRWIVDRALSRRGGINVRFANAWNVALAGEDSAYKRLLVQPGCLNFPDGTPVVWFMRATQRAARRVRGPSVFREILKDSSREPLRHFLLGGSPRMLEALQHRMAVEYPAARVSGIFSPPFAPIDEAYIKACIEEVGRVESDIIWVGLGTPKQDFVGTEIAKSVNIPVLNVGAAFDFVAQTIPEAPRLVQNSGFEWLYRLLAEPRRLGRRYLYGNIRFLIVSVGYLLQRPLWSKGE</sequence>
<evidence type="ECO:0000313" key="4">
    <source>
        <dbReference type="Proteomes" id="UP000186456"/>
    </source>
</evidence>
<dbReference type="PANTHER" id="PTHR34136">
    <property type="match status" value="1"/>
</dbReference>
<gene>
    <name evidence="3" type="ORF">SAMN04487788_3188</name>
</gene>
<dbReference type="EMBL" id="FNJN01000008">
    <property type="protein sequence ID" value="SDP36521.1"/>
    <property type="molecule type" value="Genomic_DNA"/>
</dbReference>
<dbReference type="Pfam" id="PF03808">
    <property type="entry name" value="Glyco_tran_WecG"/>
    <property type="match status" value="1"/>
</dbReference>
<evidence type="ECO:0000256" key="1">
    <source>
        <dbReference type="ARBA" id="ARBA00022676"/>
    </source>
</evidence>
<keyword evidence="1" id="KW-0328">Glycosyltransferase</keyword>
<reference evidence="3 4" key="1">
    <citation type="submission" date="2016-10" db="EMBL/GenBank/DDBJ databases">
        <authorList>
            <person name="de Groot N.N."/>
        </authorList>
    </citation>
    <scope>NUCLEOTIDE SEQUENCE [LARGE SCALE GENOMIC DNA]</scope>
    <source>
        <strain evidence="3 4">StLB037</strain>
    </source>
</reference>
<dbReference type="AlphaFoldDB" id="A0A1H0S3Y0"/>
<name>A0A1H0S3Y0_MICTS</name>
<dbReference type="InterPro" id="IPR004629">
    <property type="entry name" value="WecG_TagA_CpsF"/>
</dbReference>
<evidence type="ECO:0000313" key="3">
    <source>
        <dbReference type="EMBL" id="SDP36521.1"/>
    </source>
</evidence>
<proteinExistence type="predicted"/>
<organism evidence="3 4">
    <name type="scientific">Microbacterium testaceum (strain StLB037)</name>
    <dbReference type="NCBI Taxonomy" id="979556"/>
    <lineage>
        <taxon>Bacteria</taxon>
        <taxon>Bacillati</taxon>
        <taxon>Actinomycetota</taxon>
        <taxon>Actinomycetes</taxon>
        <taxon>Micrococcales</taxon>
        <taxon>Microbacteriaceae</taxon>
        <taxon>Microbacterium</taxon>
    </lineage>
</organism>
<dbReference type="CDD" id="cd06533">
    <property type="entry name" value="Glyco_transf_WecG_TagA"/>
    <property type="match status" value="1"/>
</dbReference>
<protein>
    <submittedName>
        <fullName evidence="3">N-acetylglucosaminyldiphosphoundecaprenol N-acetyl-beta-D-mannosaminyltransferase</fullName>
    </submittedName>
</protein>
<keyword evidence="2 3" id="KW-0808">Transferase</keyword>
<dbReference type="GO" id="GO:0016758">
    <property type="term" value="F:hexosyltransferase activity"/>
    <property type="evidence" value="ECO:0007669"/>
    <property type="project" value="TreeGrafter"/>
</dbReference>
<dbReference type="PANTHER" id="PTHR34136:SF1">
    <property type="entry name" value="UDP-N-ACETYL-D-MANNOSAMINURONIC ACID TRANSFERASE"/>
    <property type="match status" value="1"/>
</dbReference>
<evidence type="ECO:0000256" key="2">
    <source>
        <dbReference type="ARBA" id="ARBA00022679"/>
    </source>
</evidence>